<dbReference type="EC" id="2.7.13.3" evidence="3"/>
<evidence type="ECO:0000259" key="15">
    <source>
        <dbReference type="PROSITE" id="PS50109"/>
    </source>
</evidence>
<keyword evidence="18" id="KW-1185">Reference proteome</keyword>
<keyword evidence="4" id="KW-1003">Cell membrane</keyword>
<dbReference type="GO" id="GO:0000155">
    <property type="term" value="F:phosphorelay sensor kinase activity"/>
    <property type="evidence" value="ECO:0007669"/>
    <property type="project" value="InterPro"/>
</dbReference>
<dbReference type="Gene3D" id="3.30.565.10">
    <property type="entry name" value="Histidine kinase-like ATPase, C-terminal domain"/>
    <property type="match status" value="1"/>
</dbReference>
<keyword evidence="9 17" id="KW-0418">Kinase</keyword>
<dbReference type="CDD" id="cd06225">
    <property type="entry name" value="HAMP"/>
    <property type="match status" value="1"/>
</dbReference>
<dbReference type="PANTHER" id="PTHR45528">
    <property type="entry name" value="SENSOR HISTIDINE KINASE CPXA"/>
    <property type="match status" value="1"/>
</dbReference>
<keyword evidence="5" id="KW-0597">Phosphoprotein</keyword>
<evidence type="ECO:0000256" key="1">
    <source>
        <dbReference type="ARBA" id="ARBA00000085"/>
    </source>
</evidence>
<dbReference type="PANTHER" id="PTHR45528:SF1">
    <property type="entry name" value="SENSOR HISTIDINE KINASE CPXA"/>
    <property type="match status" value="1"/>
</dbReference>
<evidence type="ECO:0000256" key="8">
    <source>
        <dbReference type="ARBA" id="ARBA00022741"/>
    </source>
</evidence>
<dbReference type="InterPro" id="IPR005467">
    <property type="entry name" value="His_kinase_dom"/>
</dbReference>
<dbReference type="InterPro" id="IPR004358">
    <property type="entry name" value="Sig_transdc_His_kin-like_C"/>
</dbReference>
<dbReference type="SMART" id="SM00304">
    <property type="entry name" value="HAMP"/>
    <property type="match status" value="1"/>
</dbReference>
<evidence type="ECO:0000256" key="6">
    <source>
        <dbReference type="ARBA" id="ARBA00022679"/>
    </source>
</evidence>
<evidence type="ECO:0000256" key="3">
    <source>
        <dbReference type="ARBA" id="ARBA00012438"/>
    </source>
</evidence>
<evidence type="ECO:0000256" key="13">
    <source>
        <dbReference type="ARBA" id="ARBA00023136"/>
    </source>
</evidence>
<evidence type="ECO:0000256" key="2">
    <source>
        <dbReference type="ARBA" id="ARBA00004651"/>
    </source>
</evidence>
<keyword evidence="13 14" id="KW-0472">Membrane</keyword>
<dbReference type="InterPro" id="IPR036097">
    <property type="entry name" value="HisK_dim/P_sf"/>
</dbReference>
<keyword evidence="8" id="KW-0547">Nucleotide-binding</keyword>
<keyword evidence="10" id="KW-0067">ATP-binding</keyword>
<evidence type="ECO:0000256" key="11">
    <source>
        <dbReference type="ARBA" id="ARBA00022989"/>
    </source>
</evidence>
<evidence type="ECO:0000256" key="5">
    <source>
        <dbReference type="ARBA" id="ARBA00022553"/>
    </source>
</evidence>
<protein>
    <recommendedName>
        <fullName evidence="3">histidine kinase</fullName>
        <ecNumber evidence="3">2.7.13.3</ecNumber>
    </recommendedName>
</protein>
<dbReference type="SUPFAM" id="SSF47384">
    <property type="entry name" value="Homodimeric domain of signal transducing histidine kinase"/>
    <property type="match status" value="1"/>
</dbReference>
<dbReference type="SMART" id="SM00387">
    <property type="entry name" value="HATPase_c"/>
    <property type="match status" value="1"/>
</dbReference>
<organism evidence="17 18">
    <name type="scientific">Globicatella sulfidifaciens DSM 15739</name>
    <dbReference type="NCBI Taxonomy" id="1121925"/>
    <lineage>
        <taxon>Bacteria</taxon>
        <taxon>Bacillati</taxon>
        <taxon>Bacillota</taxon>
        <taxon>Bacilli</taxon>
        <taxon>Lactobacillales</taxon>
        <taxon>Aerococcaceae</taxon>
        <taxon>Globicatella</taxon>
    </lineage>
</organism>
<dbReference type="AlphaFoldDB" id="A0A1T4JVR7"/>
<dbReference type="Gene3D" id="1.10.287.130">
    <property type="match status" value="1"/>
</dbReference>
<dbReference type="GO" id="GO:0005524">
    <property type="term" value="F:ATP binding"/>
    <property type="evidence" value="ECO:0007669"/>
    <property type="project" value="UniProtKB-KW"/>
</dbReference>
<dbReference type="Pfam" id="PF02518">
    <property type="entry name" value="HATPase_c"/>
    <property type="match status" value="1"/>
</dbReference>
<dbReference type="InterPro" id="IPR036890">
    <property type="entry name" value="HATPase_C_sf"/>
</dbReference>
<keyword evidence="11 14" id="KW-1133">Transmembrane helix</keyword>
<evidence type="ECO:0000256" key="4">
    <source>
        <dbReference type="ARBA" id="ARBA00022475"/>
    </source>
</evidence>
<accession>A0A1T4JVR7</accession>
<dbReference type="Proteomes" id="UP000189941">
    <property type="component" value="Unassembled WGS sequence"/>
</dbReference>
<evidence type="ECO:0000256" key="14">
    <source>
        <dbReference type="SAM" id="Phobius"/>
    </source>
</evidence>
<dbReference type="Pfam" id="PF00512">
    <property type="entry name" value="HisKA"/>
    <property type="match status" value="1"/>
</dbReference>
<proteinExistence type="predicted"/>
<dbReference type="SUPFAM" id="SSF55874">
    <property type="entry name" value="ATPase domain of HSP90 chaperone/DNA topoisomerase II/histidine kinase"/>
    <property type="match status" value="1"/>
</dbReference>
<dbReference type="Pfam" id="PF00672">
    <property type="entry name" value="HAMP"/>
    <property type="match status" value="1"/>
</dbReference>
<comment type="catalytic activity">
    <reaction evidence="1">
        <text>ATP + protein L-histidine = ADP + protein N-phospho-L-histidine.</text>
        <dbReference type="EC" id="2.7.13.3"/>
    </reaction>
</comment>
<evidence type="ECO:0000313" key="17">
    <source>
        <dbReference type="EMBL" id="SJZ34145.1"/>
    </source>
</evidence>
<sequence length="472" mass="53676">MKLLWQQIIGVMAVLMVALGLSAYLTSRYMSNRIFQDKQEELIQYGTNIVANHFTRNDLERASELLQDKEIVIQVYLSDGTIIYPSYDQRNKLQLTEQQLSRITKDQTIGIQRSTRYDNNGVLVNMATVYVSNQGGYSEFPEGIISIGAPLSELDQQVEAVQQNIMLGFLISAGLGIVMSILYAMYQSNKIQKLQMATRQIASGNYEIELDTQGSDELSDLARDFQVMANSLQASEEEIQRQETLRRQMMMDAAHEMRTPLTTMSGVLEGLQYDMIPEEQKERSLNLVMKETQRLIRLVNENLDYEKIRSQQIVLKPQWLDVKQLFEQIKSQMESKASLKNNHIVISVPENLKIWADNDRILQIIINIVNNAIQFSKDSDINLRATKVHEGVSIEIEDHGIGIEPEKIKSIWERFYKADISRKNTEFGESGIGLAVVKSLVEAHSGTVEVESELGQGTKFIITIPDQTSTTR</sequence>
<reference evidence="18" key="1">
    <citation type="submission" date="2017-02" db="EMBL/GenBank/DDBJ databases">
        <authorList>
            <person name="Varghese N."/>
            <person name="Submissions S."/>
        </authorList>
    </citation>
    <scope>NUCLEOTIDE SEQUENCE [LARGE SCALE GENOMIC DNA]</scope>
    <source>
        <strain evidence="18">DSM 15739</strain>
    </source>
</reference>
<evidence type="ECO:0000256" key="10">
    <source>
        <dbReference type="ARBA" id="ARBA00022840"/>
    </source>
</evidence>
<dbReference type="SUPFAM" id="SSF158472">
    <property type="entry name" value="HAMP domain-like"/>
    <property type="match status" value="1"/>
</dbReference>
<evidence type="ECO:0000256" key="7">
    <source>
        <dbReference type="ARBA" id="ARBA00022692"/>
    </source>
</evidence>
<evidence type="ECO:0000256" key="9">
    <source>
        <dbReference type="ARBA" id="ARBA00022777"/>
    </source>
</evidence>
<feature type="transmembrane region" description="Helical" evidence="14">
    <location>
        <begin position="6"/>
        <end position="25"/>
    </location>
</feature>
<keyword evidence="12" id="KW-0902">Two-component regulatory system</keyword>
<dbReference type="FunFam" id="3.30.565.10:FF:000006">
    <property type="entry name" value="Sensor histidine kinase WalK"/>
    <property type="match status" value="1"/>
</dbReference>
<dbReference type="InterPro" id="IPR003660">
    <property type="entry name" value="HAMP_dom"/>
</dbReference>
<keyword evidence="6" id="KW-0808">Transferase</keyword>
<name>A0A1T4JVR7_9LACT</name>
<evidence type="ECO:0000259" key="16">
    <source>
        <dbReference type="PROSITE" id="PS50885"/>
    </source>
</evidence>
<dbReference type="STRING" id="1121925.SAMN02746011_00426"/>
<dbReference type="EMBL" id="FUWO01000002">
    <property type="protein sequence ID" value="SJZ34145.1"/>
    <property type="molecule type" value="Genomic_DNA"/>
</dbReference>
<dbReference type="InterPro" id="IPR003661">
    <property type="entry name" value="HisK_dim/P_dom"/>
</dbReference>
<evidence type="ECO:0000256" key="12">
    <source>
        <dbReference type="ARBA" id="ARBA00023012"/>
    </source>
</evidence>
<dbReference type="GO" id="GO:0005886">
    <property type="term" value="C:plasma membrane"/>
    <property type="evidence" value="ECO:0007669"/>
    <property type="project" value="UniProtKB-SubCell"/>
</dbReference>
<gene>
    <name evidence="17" type="ORF">SAMN02746011_00426</name>
</gene>
<dbReference type="PROSITE" id="PS50885">
    <property type="entry name" value="HAMP"/>
    <property type="match status" value="1"/>
</dbReference>
<keyword evidence="7 14" id="KW-0812">Transmembrane</keyword>
<dbReference type="SMART" id="SM00388">
    <property type="entry name" value="HisKA"/>
    <property type="match status" value="1"/>
</dbReference>
<dbReference type="PROSITE" id="PS50109">
    <property type="entry name" value="HIS_KIN"/>
    <property type="match status" value="1"/>
</dbReference>
<feature type="domain" description="Histidine kinase" evidence="15">
    <location>
        <begin position="252"/>
        <end position="468"/>
    </location>
</feature>
<feature type="domain" description="HAMP" evidence="16">
    <location>
        <begin position="185"/>
        <end position="237"/>
    </location>
</feature>
<dbReference type="Gene3D" id="6.10.340.10">
    <property type="match status" value="1"/>
</dbReference>
<dbReference type="OrthoDB" id="3436at2"/>
<evidence type="ECO:0000313" key="18">
    <source>
        <dbReference type="Proteomes" id="UP000189941"/>
    </source>
</evidence>
<feature type="transmembrane region" description="Helical" evidence="14">
    <location>
        <begin position="165"/>
        <end position="186"/>
    </location>
</feature>
<dbReference type="RefSeq" id="WP_078755271.1">
    <property type="nucleotide sequence ID" value="NZ_FUWO01000002.1"/>
</dbReference>
<dbReference type="CDD" id="cd00082">
    <property type="entry name" value="HisKA"/>
    <property type="match status" value="1"/>
</dbReference>
<comment type="subcellular location">
    <subcellularLocation>
        <location evidence="2">Cell membrane</location>
        <topology evidence="2">Multi-pass membrane protein</topology>
    </subcellularLocation>
</comment>
<dbReference type="InterPro" id="IPR003594">
    <property type="entry name" value="HATPase_dom"/>
</dbReference>
<dbReference type="PRINTS" id="PR00344">
    <property type="entry name" value="BCTRLSENSOR"/>
</dbReference>
<dbReference type="InterPro" id="IPR050398">
    <property type="entry name" value="HssS/ArlS-like"/>
</dbReference>